<dbReference type="GO" id="GO:0005506">
    <property type="term" value="F:iron ion binding"/>
    <property type="evidence" value="ECO:0007669"/>
    <property type="project" value="InterPro"/>
</dbReference>
<evidence type="ECO:0008006" key="12">
    <source>
        <dbReference type="Google" id="ProtNLM"/>
    </source>
</evidence>
<dbReference type="PRINTS" id="PR00463">
    <property type="entry name" value="EP450I"/>
</dbReference>
<evidence type="ECO:0000256" key="5">
    <source>
        <dbReference type="ARBA" id="ARBA00023002"/>
    </source>
</evidence>
<keyword evidence="7 8" id="KW-0349">Heme</keyword>
<dbReference type="PROSITE" id="PS00086">
    <property type="entry name" value="CYTOCHROME_P450"/>
    <property type="match status" value="1"/>
</dbReference>
<evidence type="ECO:0000256" key="2">
    <source>
        <dbReference type="ARBA" id="ARBA00005179"/>
    </source>
</evidence>
<keyword evidence="11" id="KW-1185">Reference proteome</keyword>
<feature type="binding site" description="axial binding residue" evidence="7">
    <location>
        <position position="447"/>
    </location>
    <ligand>
        <name>heme</name>
        <dbReference type="ChEBI" id="CHEBI:30413"/>
    </ligand>
    <ligandPart>
        <name>Fe</name>
        <dbReference type="ChEBI" id="CHEBI:18248"/>
    </ligandPart>
</feature>
<accession>A0A4S4KGV7</accession>
<dbReference type="EMBL" id="SGPJ01000292">
    <property type="protein sequence ID" value="THG95739.1"/>
    <property type="molecule type" value="Genomic_DNA"/>
</dbReference>
<keyword evidence="8" id="KW-0503">Monooxygenase</keyword>
<dbReference type="InterPro" id="IPR050121">
    <property type="entry name" value="Cytochrome_P450_monoxygenase"/>
</dbReference>
<keyword evidence="6 7" id="KW-0408">Iron</keyword>
<keyword evidence="9" id="KW-0472">Membrane</keyword>
<dbReference type="InterPro" id="IPR001128">
    <property type="entry name" value="Cyt_P450"/>
</dbReference>
<evidence type="ECO:0000256" key="7">
    <source>
        <dbReference type="PIRSR" id="PIRSR602401-1"/>
    </source>
</evidence>
<dbReference type="InterPro" id="IPR002401">
    <property type="entry name" value="Cyt_P450_E_grp-I"/>
</dbReference>
<dbReference type="PRINTS" id="PR00385">
    <property type="entry name" value="P450"/>
</dbReference>
<gene>
    <name evidence="10" type="ORF">EW026_g5967</name>
</gene>
<dbReference type="AlphaFoldDB" id="A0A4S4KGV7"/>
<dbReference type="CDD" id="cd11062">
    <property type="entry name" value="CYP58-like"/>
    <property type="match status" value="1"/>
</dbReference>
<dbReference type="GO" id="GO:0016705">
    <property type="term" value="F:oxidoreductase activity, acting on paired donors, with incorporation or reduction of molecular oxygen"/>
    <property type="evidence" value="ECO:0007669"/>
    <property type="project" value="InterPro"/>
</dbReference>
<evidence type="ECO:0000256" key="8">
    <source>
        <dbReference type="RuleBase" id="RU000461"/>
    </source>
</evidence>
<comment type="similarity">
    <text evidence="3 8">Belongs to the cytochrome P450 family.</text>
</comment>
<dbReference type="Gene3D" id="1.10.630.10">
    <property type="entry name" value="Cytochrome P450"/>
    <property type="match status" value="1"/>
</dbReference>
<evidence type="ECO:0000313" key="11">
    <source>
        <dbReference type="Proteomes" id="UP000309038"/>
    </source>
</evidence>
<comment type="cofactor">
    <cofactor evidence="1 7">
        <name>heme</name>
        <dbReference type="ChEBI" id="CHEBI:30413"/>
    </cofactor>
</comment>
<evidence type="ECO:0000313" key="10">
    <source>
        <dbReference type="EMBL" id="THG95739.1"/>
    </source>
</evidence>
<evidence type="ECO:0000256" key="9">
    <source>
        <dbReference type="SAM" id="Phobius"/>
    </source>
</evidence>
<keyword evidence="5 8" id="KW-0560">Oxidoreductase</keyword>
<keyword evidence="9" id="KW-0812">Transmembrane</keyword>
<sequence>MLQVYFPLPLPILLSASAAAIVAWTACISIYNIYLHPLSKFPGPRLAAATIWWKAYIELYKKQGLVDKLTELHALYGDIVRIGPNELHFAKPEAYHELYSVNNPWDKDHMLYDALSLDGRSSFTTLQYQEAKRRRDVIMPLFSRRSMLDMQHLIRDKVDILCSTVKERHGKGQPWDVYLAMRALTIDTITSFCFAKPQNALYSPGFDAPLAKAMTMTLPMGNVFKHFPLVRWALNRLPKALVLAVKPGLAGFYHFVETTTKQVHEVMRDPKALANAPHPIIYHELLSEQNRMKLTARQLIDEATLLVFAGTDTASNTLTLGTVHVLHNRNIYAKLKQELLEIWPTLEDRPTYEELEKLPYLRAIIKESLRLSGGTITPMTRVVPAEGAVICENFIPGGAVVGMSNVFVHQSDRVFPEPHVFRPERWLDPDTPLDNWLVAFHKGRRSCVGINLAYCELYLAFANLFRRFDMALDSVTPSDMVWKEYYLPHYEGKNLRIISTPVLL</sequence>
<comment type="caution">
    <text evidence="10">The sequence shown here is derived from an EMBL/GenBank/DDBJ whole genome shotgun (WGS) entry which is preliminary data.</text>
</comment>
<dbReference type="Pfam" id="PF00067">
    <property type="entry name" value="p450"/>
    <property type="match status" value="1"/>
</dbReference>
<dbReference type="GO" id="GO:0004497">
    <property type="term" value="F:monooxygenase activity"/>
    <property type="evidence" value="ECO:0007669"/>
    <property type="project" value="UniProtKB-KW"/>
</dbReference>
<feature type="transmembrane region" description="Helical" evidence="9">
    <location>
        <begin position="12"/>
        <end position="35"/>
    </location>
</feature>
<comment type="pathway">
    <text evidence="2">Secondary metabolite biosynthesis.</text>
</comment>
<name>A0A4S4KGV7_9APHY</name>
<dbReference type="InterPro" id="IPR036396">
    <property type="entry name" value="Cyt_P450_sf"/>
</dbReference>
<dbReference type="Proteomes" id="UP000309038">
    <property type="component" value="Unassembled WGS sequence"/>
</dbReference>
<evidence type="ECO:0000256" key="4">
    <source>
        <dbReference type="ARBA" id="ARBA00022723"/>
    </source>
</evidence>
<keyword evidence="9" id="KW-1133">Transmembrane helix</keyword>
<reference evidence="10 11" key="1">
    <citation type="submission" date="2019-02" db="EMBL/GenBank/DDBJ databases">
        <title>Genome sequencing of the rare red list fungi Phlebia centrifuga.</title>
        <authorList>
            <person name="Buettner E."/>
            <person name="Kellner H."/>
        </authorList>
    </citation>
    <scope>NUCLEOTIDE SEQUENCE [LARGE SCALE GENOMIC DNA]</scope>
    <source>
        <strain evidence="10 11">DSM 108282</strain>
    </source>
</reference>
<evidence type="ECO:0000256" key="1">
    <source>
        <dbReference type="ARBA" id="ARBA00001971"/>
    </source>
</evidence>
<evidence type="ECO:0000256" key="3">
    <source>
        <dbReference type="ARBA" id="ARBA00010617"/>
    </source>
</evidence>
<dbReference type="GO" id="GO:0020037">
    <property type="term" value="F:heme binding"/>
    <property type="evidence" value="ECO:0007669"/>
    <property type="project" value="InterPro"/>
</dbReference>
<proteinExistence type="inferred from homology"/>
<protein>
    <recommendedName>
        <fullName evidence="12">Cytochrome P450</fullName>
    </recommendedName>
</protein>
<evidence type="ECO:0000256" key="6">
    <source>
        <dbReference type="ARBA" id="ARBA00023004"/>
    </source>
</evidence>
<keyword evidence="4 7" id="KW-0479">Metal-binding</keyword>
<organism evidence="10 11">
    <name type="scientific">Hermanssonia centrifuga</name>
    <dbReference type="NCBI Taxonomy" id="98765"/>
    <lineage>
        <taxon>Eukaryota</taxon>
        <taxon>Fungi</taxon>
        <taxon>Dikarya</taxon>
        <taxon>Basidiomycota</taxon>
        <taxon>Agaricomycotina</taxon>
        <taxon>Agaricomycetes</taxon>
        <taxon>Polyporales</taxon>
        <taxon>Meruliaceae</taxon>
        <taxon>Hermanssonia</taxon>
    </lineage>
</organism>
<dbReference type="PANTHER" id="PTHR24305">
    <property type="entry name" value="CYTOCHROME P450"/>
    <property type="match status" value="1"/>
</dbReference>
<dbReference type="PANTHER" id="PTHR24305:SF157">
    <property type="entry name" value="N-ACETYLTRYPTOPHAN 6-HYDROXYLASE IVOC-RELATED"/>
    <property type="match status" value="1"/>
</dbReference>
<dbReference type="SUPFAM" id="SSF48264">
    <property type="entry name" value="Cytochrome P450"/>
    <property type="match status" value="1"/>
</dbReference>
<dbReference type="InterPro" id="IPR017972">
    <property type="entry name" value="Cyt_P450_CS"/>
</dbReference>